<dbReference type="InterPro" id="IPR043128">
    <property type="entry name" value="Rev_trsase/Diguanyl_cyclase"/>
</dbReference>
<dbReference type="EMBL" id="VJON01000017">
    <property type="protein sequence ID" value="TSE34559.1"/>
    <property type="molecule type" value="Genomic_DNA"/>
</dbReference>
<dbReference type="SUPFAM" id="SSF55073">
    <property type="entry name" value="Nucleotide cyclase"/>
    <property type="match status" value="1"/>
</dbReference>
<feature type="domain" description="PAC" evidence="3">
    <location>
        <begin position="92"/>
        <end position="144"/>
    </location>
</feature>
<organism evidence="5 6">
    <name type="scientific">Tepidimonas charontis</name>
    <dbReference type="NCBI Taxonomy" id="2267262"/>
    <lineage>
        <taxon>Bacteria</taxon>
        <taxon>Pseudomonadati</taxon>
        <taxon>Pseudomonadota</taxon>
        <taxon>Betaproteobacteria</taxon>
        <taxon>Burkholderiales</taxon>
        <taxon>Tepidimonas</taxon>
    </lineage>
</organism>
<dbReference type="SMART" id="SM00086">
    <property type="entry name" value="PAC"/>
    <property type="match status" value="2"/>
</dbReference>
<dbReference type="InterPro" id="IPR035965">
    <property type="entry name" value="PAS-like_dom_sf"/>
</dbReference>
<dbReference type="NCBIfam" id="TIGR00254">
    <property type="entry name" value="GGDEF"/>
    <property type="match status" value="1"/>
</dbReference>
<dbReference type="EC" id="2.7.7.65" evidence="5"/>
<name>A0A554XFK6_9BURK</name>
<dbReference type="Proteomes" id="UP000318294">
    <property type="component" value="Unassembled WGS sequence"/>
</dbReference>
<dbReference type="InterPro" id="IPR000700">
    <property type="entry name" value="PAS-assoc_C"/>
</dbReference>
<dbReference type="GO" id="GO:0052621">
    <property type="term" value="F:diguanylate cyclase activity"/>
    <property type="evidence" value="ECO:0007669"/>
    <property type="project" value="UniProtKB-EC"/>
</dbReference>
<evidence type="ECO:0000259" key="2">
    <source>
        <dbReference type="PROSITE" id="PS50112"/>
    </source>
</evidence>
<dbReference type="InterPro" id="IPR052163">
    <property type="entry name" value="DGC-Regulatory_Protein"/>
</dbReference>
<dbReference type="Pfam" id="PF08448">
    <property type="entry name" value="PAS_4"/>
    <property type="match status" value="2"/>
</dbReference>
<feature type="domain" description="PAS" evidence="2">
    <location>
        <begin position="145"/>
        <end position="215"/>
    </location>
</feature>
<dbReference type="InterPro" id="IPR000160">
    <property type="entry name" value="GGDEF_dom"/>
</dbReference>
<dbReference type="InterPro" id="IPR000014">
    <property type="entry name" value="PAS"/>
</dbReference>
<sequence length="438" mass="49065">MSASHRTDTTAPSSDRVGGLAHPALLGLVADWLWEMDASLRVVRVEPLAEAPKTPPLPRLIGQRPWESPALVYAGQTLQRRWRPLWLRQPFRGLELQWRTRGDRPLWTSISGVPRFDAQGQFTGYIGVAQDITTRKRLEQRLQRARAELHATLQALPDLLFEIDGDGVYRRVHAPRPELLLVPPDQLLGRRLDELLPPEVLTIAQQAMEVARRQRQVHGLRYRLTIGGEERWFELSMARVAAAGAPERFVAVVRDITELSMLAFFDALTGLPNRRLLLDRLQQALLRQQRRPTWAALLFIDLDDFKRINDQHGHAAGDAVLVTLCRRMREQLRRTDTLARYGGDEFVAVLEGLGRSQGSARRNVERLVGQVRAALTQPIDGVVPGEALNVSASVGGVLFWGAVPVQALLQRADSGVYRAKEGGKNRASIEMWVVAPSA</sequence>
<dbReference type="CDD" id="cd00130">
    <property type="entry name" value="PAS"/>
    <property type="match status" value="1"/>
</dbReference>
<dbReference type="PROSITE" id="PS50887">
    <property type="entry name" value="GGDEF"/>
    <property type="match status" value="1"/>
</dbReference>
<dbReference type="CDD" id="cd01949">
    <property type="entry name" value="GGDEF"/>
    <property type="match status" value="1"/>
</dbReference>
<dbReference type="SMART" id="SM00267">
    <property type="entry name" value="GGDEF"/>
    <property type="match status" value="1"/>
</dbReference>
<accession>A0A554XFK6</accession>
<keyword evidence="6" id="KW-1185">Reference proteome</keyword>
<proteinExistence type="predicted"/>
<dbReference type="Pfam" id="PF00990">
    <property type="entry name" value="GGDEF"/>
    <property type="match status" value="1"/>
</dbReference>
<evidence type="ECO:0000259" key="3">
    <source>
        <dbReference type="PROSITE" id="PS50113"/>
    </source>
</evidence>
<dbReference type="Gene3D" id="3.30.450.20">
    <property type="entry name" value="PAS domain"/>
    <property type="match status" value="2"/>
</dbReference>
<dbReference type="PROSITE" id="PS50113">
    <property type="entry name" value="PAC"/>
    <property type="match status" value="1"/>
</dbReference>
<keyword evidence="1" id="KW-0175">Coiled coil</keyword>
<dbReference type="InterPro" id="IPR029787">
    <property type="entry name" value="Nucleotide_cyclase"/>
</dbReference>
<protein>
    <submittedName>
        <fullName evidence="5">Diguanylate cyclase DosC</fullName>
        <ecNumber evidence="5">2.7.7.65</ecNumber>
    </submittedName>
</protein>
<reference evidence="5 6" key="1">
    <citation type="submission" date="2019-07" db="EMBL/GenBank/DDBJ databases">
        <title>Tepidimonas charontis SPSP-6 draft genome.</title>
        <authorList>
            <person name="Da Costa M.S."/>
            <person name="Froufe H.J.C."/>
            <person name="Egas C."/>
            <person name="Albuquerque L."/>
        </authorList>
    </citation>
    <scope>NUCLEOTIDE SEQUENCE [LARGE SCALE GENOMIC DNA]</scope>
    <source>
        <strain evidence="5 6">SPSP-6</strain>
    </source>
</reference>
<feature type="domain" description="GGDEF" evidence="4">
    <location>
        <begin position="293"/>
        <end position="432"/>
    </location>
</feature>
<dbReference type="InterPro" id="IPR013656">
    <property type="entry name" value="PAS_4"/>
</dbReference>
<dbReference type="PROSITE" id="PS50112">
    <property type="entry name" value="PAS"/>
    <property type="match status" value="1"/>
</dbReference>
<dbReference type="OrthoDB" id="9813903at2"/>
<dbReference type="RefSeq" id="WP_144328286.1">
    <property type="nucleotide sequence ID" value="NZ_VJON01000017.1"/>
</dbReference>
<dbReference type="PANTHER" id="PTHR46663:SF2">
    <property type="entry name" value="GGDEF DOMAIN-CONTAINING PROTEIN"/>
    <property type="match status" value="1"/>
</dbReference>
<keyword evidence="5" id="KW-0808">Transferase</keyword>
<evidence type="ECO:0000313" key="6">
    <source>
        <dbReference type="Proteomes" id="UP000318294"/>
    </source>
</evidence>
<gene>
    <name evidence="5" type="primary">dosC</name>
    <name evidence="5" type="ORF">Tchar_01329</name>
</gene>
<feature type="coiled-coil region" evidence="1">
    <location>
        <begin position="128"/>
        <end position="155"/>
    </location>
</feature>
<dbReference type="InterPro" id="IPR001610">
    <property type="entry name" value="PAC"/>
</dbReference>
<evidence type="ECO:0000256" key="1">
    <source>
        <dbReference type="SAM" id="Coils"/>
    </source>
</evidence>
<dbReference type="Gene3D" id="3.30.70.270">
    <property type="match status" value="1"/>
</dbReference>
<dbReference type="AlphaFoldDB" id="A0A554XFK6"/>
<dbReference type="PANTHER" id="PTHR46663">
    <property type="entry name" value="DIGUANYLATE CYCLASE DGCT-RELATED"/>
    <property type="match status" value="1"/>
</dbReference>
<evidence type="ECO:0000313" key="5">
    <source>
        <dbReference type="EMBL" id="TSE34559.1"/>
    </source>
</evidence>
<comment type="caution">
    <text evidence="5">The sequence shown here is derived from an EMBL/GenBank/DDBJ whole genome shotgun (WGS) entry which is preliminary data.</text>
</comment>
<keyword evidence="5" id="KW-0548">Nucleotidyltransferase</keyword>
<dbReference type="NCBIfam" id="TIGR00229">
    <property type="entry name" value="sensory_box"/>
    <property type="match status" value="1"/>
</dbReference>
<evidence type="ECO:0000259" key="4">
    <source>
        <dbReference type="PROSITE" id="PS50887"/>
    </source>
</evidence>
<dbReference type="SUPFAM" id="SSF55785">
    <property type="entry name" value="PYP-like sensor domain (PAS domain)"/>
    <property type="match status" value="2"/>
</dbReference>